<evidence type="ECO:0000259" key="7">
    <source>
        <dbReference type="Pfam" id="PF02770"/>
    </source>
</evidence>
<keyword evidence="10" id="KW-1185">Reference proteome</keyword>
<dbReference type="Pfam" id="PF02771">
    <property type="entry name" value="Acyl-CoA_dh_N"/>
    <property type="match status" value="1"/>
</dbReference>
<sequence length="390" mass="43105">MLYTQEHHELMASIRRFVAAEINPFVEEWEANEIFPAHELFKKMGNLGFLGITKPEAHGGMGLDFSYALAAAEAIGYAHAQGVGMGIGVQSNMATPALAAFGSDELKREFLAPAIAGDMVVSIGVSEQGAGSDVSSLKTRARRDGDDYVISGSKMWITNGTQADWICLLCNTSDGPVHKNKSLIIVPLKDVGPNGKRAKGVEVQKIKKFGMWSSDTAQIFFDEVRVPVRNRIGEEGMGFIYQMKQFQEERLDGAARRLASIELITETADYLRQRIAFGKPLLDNQFIQFKLAELKTELEALRSLTYRATLAYINGENVIELASMAKLKAGRLGREIADWCMQFQGGMGYTWDNRVSRAYRDYRLGSIGGGADEVMMMVIARQMGLMNMDA</sequence>
<evidence type="ECO:0000259" key="8">
    <source>
        <dbReference type="Pfam" id="PF02771"/>
    </source>
</evidence>
<dbReference type="Gene3D" id="1.10.540.10">
    <property type="entry name" value="Acyl-CoA dehydrogenase/oxidase, N-terminal domain"/>
    <property type="match status" value="1"/>
</dbReference>
<dbReference type="PANTHER" id="PTHR48083:SF6">
    <property type="entry name" value="ACYL-COA DEHYDROGENASE 6"/>
    <property type="match status" value="1"/>
</dbReference>
<dbReference type="InterPro" id="IPR046373">
    <property type="entry name" value="Acyl-CoA_Oxase/DH_mid-dom_sf"/>
</dbReference>
<gene>
    <name evidence="9" type="ORF">WKW80_35725</name>
</gene>
<dbReference type="PANTHER" id="PTHR48083">
    <property type="entry name" value="MEDIUM-CHAIN SPECIFIC ACYL-COA DEHYDROGENASE, MITOCHONDRIAL-RELATED"/>
    <property type="match status" value="1"/>
</dbReference>
<feature type="domain" description="Acyl-CoA oxidase/dehydrogenase middle" evidence="7">
    <location>
        <begin position="123"/>
        <end position="224"/>
    </location>
</feature>
<dbReference type="Proteomes" id="UP001363010">
    <property type="component" value="Unassembled WGS sequence"/>
</dbReference>
<evidence type="ECO:0000256" key="5">
    <source>
        <dbReference type="ARBA" id="ARBA00023002"/>
    </source>
</evidence>
<feature type="domain" description="Acyl-CoA dehydrogenase/oxidase N-terminal" evidence="8">
    <location>
        <begin position="4"/>
        <end position="118"/>
    </location>
</feature>
<dbReference type="RefSeq" id="WP_340368301.1">
    <property type="nucleotide sequence ID" value="NZ_JBBKZV010000060.1"/>
</dbReference>
<dbReference type="InterPro" id="IPR009100">
    <property type="entry name" value="AcylCoA_DH/oxidase_NM_dom_sf"/>
</dbReference>
<keyword evidence="3" id="KW-0285">Flavoprotein</keyword>
<dbReference type="PROSITE" id="PS00072">
    <property type="entry name" value="ACYL_COA_DH_1"/>
    <property type="match status" value="1"/>
</dbReference>
<accession>A0ABU8WD28</accession>
<evidence type="ECO:0000313" key="9">
    <source>
        <dbReference type="EMBL" id="MEJ8827272.1"/>
    </source>
</evidence>
<dbReference type="InterPro" id="IPR009075">
    <property type="entry name" value="AcylCo_DH/oxidase_C"/>
</dbReference>
<dbReference type="PIRSF" id="PIRSF016578">
    <property type="entry name" value="HsaA"/>
    <property type="match status" value="1"/>
</dbReference>
<keyword evidence="5" id="KW-0560">Oxidoreductase</keyword>
<protein>
    <submittedName>
        <fullName evidence="9">Acyl-CoA dehydrogenase family protein</fullName>
    </submittedName>
</protein>
<comment type="cofactor">
    <cofactor evidence="1">
        <name>FAD</name>
        <dbReference type="ChEBI" id="CHEBI:57692"/>
    </cofactor>
</comment>
<dbReference type="Gene3D" id="1.20.140.10">
    <property type="entry name" value="Butyryl-CoA Dehydrogenase, subunit A, domain 3"/>
    <property type="match status" value="1"/>
</dbReference>
<organism evidence="9 10">
    <name type="scientific">Variovorax humicola</name>
    <dbReference type="NCBI Taxonomy" id="1769758"/>
    <lineage>
        <taxon>Bacteria</taxon>
        <taxon>Pseudomonadati</taxon>
        <taxon>Pseudomonadota</taxon>
        <taxon>Betaproteobacteria</taxon>
        <taxon>Burkholderiales</taxon>
        <taxon>Comamonadaceae</taxon>
        <taxon>Variovorax</taxon>
    </lineage>
</organism>
<name>A0ABU8WD28_9BURK</name>
<dbReference type="Pfam" id="PF02770">
    <property type="entry name" value="Acyl-CoA_dh_M"/>
    <property type="match status" value="1"/>
</dbReference>
<dbReference type="InterPro" id="IPR036250">
    <property type="entry name" value="AcylCo_DH-like_C"/>
</dbReference>
<evidence type="ECO:0000256" key="4">
    <source>
        <dbReference type="ARBA" id="ARBA00022827"/>
    </source>
</evidence>
<dbReference type="InterPro" id="IPR006091">
    <property type="entry name" value="Acyl-CoA_Oxase/DH_mid-dom"/>
</dbReference>
<dbReference type="SUPFAM" id="SSF47203">
    <property type="entry name" value="Acyl-CoA dehydrogenase C-terminal domain-like"/>
    <property type="match status" value="1"/>
</dbReference>
<dbReference type="SUPFAM" id="SSF56645">
    <property type="entry name" value="Acyl-CoA dehydrogenase NM domain-like"/>
    <property type="match status" value="1"/>
</dbReference>
<dbReference type="Gene3D" id="2.40.110.10">
    <property type="entry name" value="Butyryl-CoA Dehydrogenase, subunit A, domain 2"/>
    <property type="match status" value="1"/>
</dbReference>
<evidence type="ECO:0000256" key="2">
    <source>
        <dbReference type="ARBA" id="ARBA00009347"/>
    </source>
</evidence>
<feature type="domain" description="Acyl-CoA dehydrogenase/oxidase C-terminal" evidence="6">
    <location>
        <begin position="236"/>
        <end position="383"/>
    </location>
</feature>
<reference evidence="9 10" key="1">
    <citation type="submission" date="2024-03" db="EMBL/GenBank/DDBJ databases">
        <title>Novel species of the genus Variovorax.</title>
        <authorList>
            <person name="Liu Q."/>
            <person name="Xin Y.-H."/>
        </authorList>
    </citation>
    <scope>NUCLEOTIDE SEQUENCE [LARGE SCALE GENOMIC DNA]</scope>
    <source>
        <strain evidence="9 10">KACC 18501</strain>
    </source>
</reference>
<evidence type="ECO:0000256" key="1">
    <source>
        <dbReference type="ARBA" id="ARBA00001974"/>
    </source>
</evidence>
<comment type="caution">
    <text evidence="9">The sequence shown here is derived from an EMBL/GenBank/DDBJ whole genome shotgun (WGS) entry which is preliminary data.</text>
</comment>
<evidence type="ECO:0000259" key="6">
    <source>
        <dbReference type="Pfam" id="PF00441"/>
    </source>
</evidence>
<dbReference type="InterPro" id="IPR006089">
    <property type="entry name" value="Acyl-CoA_DH_CS"/>
</dbReference>
<dbReference type="EMBL" id="JBBKZV010000060">
    <property type="protein sequence ID" value="MEJ8827272.1"/>
    <property type="molecule type" value="Genomic_DNA"/>
</dbReference>
<dbReference type="InterPro" id="IPR037069">
    <property type="entry name" value="AcylCoA_DH/ox_N_sf"/>
</dbReference>
<dbReference type="Pfam" id="PF00441">
    <property type="entry name" value="Acyl-CoA_dh_1"/>
    <property type="match status" value="1"/>
</dbReference>
<evidence type="ECO:0000256" key="3">
    <source>
        <dbReference type="ARBA" id="ARBA00022630"/>
    </source>
</evidence>
<dbReference type="PROSITE" id="PS00073">
    <property type="entry name" value="ACYL_COA_DH_2"/>
    <property type="match status" value="1"/>
</dbReference>
<evidence type="ECO:0000313" key="10">
    <source>
        <dbReference type="Proteomes" id="UP001363010"/>
    </source>
</evidence>
<proteinExistence type="inferred from homology"/>
<dbReference type="InterPro" id="IPR013786">
    <property type="entry name" value="AcylCoA_DH/ox_N"/>
</dbReference>
<comment type="similarity">
    <text evidence="2">Belongs to the acyl-CoA dehydrogenase family.</text>
</comment>
<keyword evidence="4" id="KW-0274">FAD</keyword>
<dbReference type="InterPro" id="IPR050741">
    <property type="entry name" value="Acyl-CoA_dehydrogenase"/>
</dbReference>